<evidence type="ECO:0000313" key="2">
    <source>
        <dbReference type="Proteomes" id="UP000234681"/>
    </source>
</evidence>
<gene>
    <name evidence="1" type="ORF">rCG_35883</name>
</gene>
<organism evidence="1 2">
    <name type="scientific">Rattus norvegicus</name>
    <name type="common">Rat</name>
    <dbReference type="NCBI Taxonomy" id="10116"/>
    <lineage>
        <taxon>Eukaryota</taxon>
        <taxon>Metazoa</taxon>
        <taxon>Chordata</taxon>
        <taxon>Craniata</taxon>
        <taxon>Vertebrata</taxon>
        <taxon>Euteleostomi</taxon>
        <taxon>Mammalia</taxon>
        <taxon>Eutheria</taxon>
        <taxon>Euarchontoglires</taxon>
        <taxon>Glires</taxon>
        <taxon>Rodentia</taxon>
        <taxon>Myomorpha</taxon>
        <taxon>Muroidea</taxon>
        <taxon>Muridae</taxon>
        <taxon>Murinae</taxon>
        <taxon>Rattus</taxon>
    </lineage>
</organism>
<evidence type="ECO:0000313" key="1">
    <source>
        <dbReference type="EMBL" id="EDL99941.1"/>
    </source>
</evidence>
<dbReference type="AlphaFoldDB" id="A6IJM7"/>
<accession>A6IJM7</accession>
<sequence>MLIGTASCSWADVMFVLHRASVKSPWRVRQLSYRLFSNHSTKQTKWIKQAAYAVQQLNQVKKTDGLILSPALTCSASIPRAIHGYTESLSPRTLQASQEGKNTGTG</sequence>
<proteinExistence type="predicted"/>
<dbReference type="EMBL" id="CH473963">
    <property type="protein sequence ID" value="EDL99941.1"/>
    <property type="molecule type" value="Genomic_DNA"/>
</dbReference>
<dbReference type="Proteomes" id="UP000234681">
    <property type="component" value="Chromosome 14"/>
</dbReference>
<name>A6IJM7_RAT</name>
<reference evidence="2" key="1">
    <citation type="submission" date="2005-09" db="EMBL/GenBank/DDBJ databases">
        <authorList>
            <person name="Mural R.J."/>
            <person name="Li P.W."/>
            <person name="Adams M.D."/>
            <person name="Amanatides P.G."/>
            <person name="Baden-Tillson H."/>
            <person name="Barnstead M."/>
            <person name="Chin S.H."/>
            <person name="Dew I."/>
            <person name="Evans C.A."/>
            <person name="Ferriera S."/>
            <person name="Flanigan M."/>
            <person name="Fosler C."/>
            <person name="Glodek A."/>
            <person name="Gu Z."/>
            <person name="Holt R.A."/>
            <person name="Jennings D."/>
            <person name="Kraft C.L."/>
            <person name="Lu F."/>
            <person name="Nguyen T."/>
            <person name="Nusskern D.R."/>
            <person name="Pfannkoch C.M."/>
            <person name="Sitter C."/>
            <person name="Sutton G.G."/>
            <person name="Venter J.C."/>
            <person name="Wang Z."/>
            <person name="Woodage T."/>
            <person name="Zheng X.H."/>
            <person name="Zhong F."/>
        </authorList>
    </citation>
    <scope>NUCLEOTIDE SEQUENCE [LARGE SCALE GENOMIC DNA]</scope>
    <source>
        <strain>BN</strain>
        <strain evidence="2">Sprague-Dawley</strain>
    </source>
</reference>
<protein>
    <submittedName>
        <fullName evidence="1">RCG35883</fullName>
    </submittedName>
</protein>